<keyword evidence="10" id="KW-1185">Reference proteome</keyword>
<evidence type="ECO:0000256" key="2">
    <source>
        <dbReference type="ARBA" id="ARBA00009142"/>
    </source>
</evidence>
<reference evidence="9" key="1">
    <citation type="journal article" date="2014" name="Int. J. Syst. Evol. Microbiol.">
        <title>Complete genome sequence of Corynebacterium casei LMG S-19264T (=DSM 44701T), isolated from a smear-ripened cheese.</title>
        <authorList>
            <consortium name="US DOE Joint Genome Institute (JGI-PGF)"/>
            <person name="Walter F."/>
            <person name="Albersmeier A."/>
            <person name="Kalinowski J."/>
            <person name="Ruckert C."/>
        </authorList>
    </citation>
    <scope>NUCLEOTIDE SEQUENCE</scope>
    <source>
        <strain evidence="9">VKM Ac-1321</strain>
    </source>
</reference>
<comment type="subcellular location">
    <subcellularLocation>
        <location evidence="1 8">Cell membrane</location>
        <topology evidence="1 8">Multi-pass membrane protein</topology>
    </subcellularLocation>
</comment>
<evidence type="ECO:0000313" key="9">
    <source>
        <dbReference type="EMBL" id="GLL05445.1"/>
    </source>
</evidence>
<evidence type="ECO:0000256" key="8">
    <source>
        <dbReference type="RuleBase" id="RU363041"/>
    </source>
</evidence>
<feature type="transmembrane region" description="Helical" evidence="8">
    <location>
        <begin position="7"/>
        <end position="30"/>
    </location>
</feature>
<keyword evidence="3" id="KW-0813">Transport</keyword>
<dbReference type="AlphaFoldDB" id="A0A9W6KQT5"/>
<dbReference type="PANTHER" id="PTHR30269:SF0">
    <property type="entry name" value="MEMBRANE TRANSPORTER PROTEIN YFCA-RELATED"/>
    <property type="match status" value="1"/>
</dbReference>
<dbReference type="Proteomes" id="UP001143480">
    <property type="component" value="Unassembled WGS sequence"/>
</dbReference>
<feature type="transmembrane region" description="Helical" evidence="8">
    <location>
        <begin position="228"/>
        <end position="248"/>
    </location>
</feature>
<feature type="transmembrane region" description="Helical" evidence="8">
    <location>
        <begin position="186"/>
        <end position="207"/>
    </location>
</feature>
<gene>
    <name evidence="9" type="ORF">GCM10017581_071920</name>
</gene>
<comment type="caution">
    <text evidence="9">The sequence shown here is derived from an EMBL/GenBank/DDBJ whole genome shotgun (WGS) entry which is preliminary data.</text>
</comment>
<keyword evidence="6 8" id="KW-1133">Transmembrane helix</keyword>
<dbReference type="GO" id="GO:0005886">
    <property type="term" value="C:plasma membrane"/>
    <property type="evidence" value="ECO:0007669"/>
    <property type="project" value="UniProtKB-SubCell"/>
</dbReference>
<evidence type="ECO:0000313" key="10">
    <source>
        <dbReference type="Proteomes" id="UP001143480"/>
    </source>
</evidence>
<accession>A0A9W6KQT5</accession>
<keyword evidence="7 8" id="KW-0472">Membrane</keyword>
<dbReference type="InterPro" id="IPR002781">
    <property type="entry name" value="TM_pro_TauE-like"/>
</dbReference>
<evidence type="ECO:0000256" key="5">
    <source>
        <dbReference type="ARBA" id="ARBA00022692"/>
    </source>
</evidence>
<dbReference type="Pfam" id="PF01925">
    <property type="entry name" value="TauE"/>
    <property type="match status" value="1"/>
</dbReference>
<reference evidence="9" key="2">
    <citation type="submission" date="2023-01" db="EMBL/GenBank/DDBJ databases">
        <authorList>
            <person name="Sun Q."/>
            <person name="Evtushenko L."/>
        </authorList>
    </citation>
    <scope>NUCLEOTIDE SEQUENCE</scope>
    <source>
        <strain evidence="9">VKM Ac-1321</strain>
    </source>
</reference>
<dbReference type="EMBL" id="BSFP01000058">
    <property type="protein sequence ID" value="GLL05445.1"/>
    <property type="molecule type" value="Genomic_DNA"/>
</dbReference>
<evidence type="ECO:0000256" key="6">
    <source>
        <dbReference type="ARBA" id="ARBA00022989"/>
    </source>
</evidence>
<sequence length="249" mass="24807">MLGVAWWMYPALVVAGVGGGLVGAVGGVASLVSYPALLAAGLAPVTANVTNSVALVFSSAGSIAGSRAELAGQGRRLRWLVVAAVAGGVAGGALLLLAPAGSFELVVPGLIAVASAAILLPRRPAAAGHERRWALFGGVFLVGAYGGYFGAAAGIMMLALLLALTAEPFARGNAMKNVLLGSANAVAAVAYAVFGPVHWLAVVPLGIGGFIGGRIGPAIVRRSPPEALRVLIAVLGLGLAVTLGWRTYR</sequence>
<comment type="similarity">
    <text evidence="2 8">Belongs to the 4-toluene sulfonate uptake permease (TSUP) (TC 2.A.102) family.</text>
</comment>
<dbReference type="InterPro" id="IPR052017">
    <property type="entry name" value="TSUP"/>
</dbReference>
<feature type="transmembrane region" description="Helical" evidence="8">
    <location>
        <begin position="77"/>
        <end position="97"/>
    </location>
</feature>
<evidence type="ECO:0000256" key="1">
    <source>
        <dbReference type="ARBA" id="ARBA00004651"/>
    </source>
</evidence>
<evidence type="ECO:0000256" key="3">
    <source>
        <dbReference type="ARBA" id="ARBA00022448"/>
    </source>
</evidence>
<feature type="transmembrane region" description="Helical" evidence="8">
    <location>
        <begin position="36"/>
        <end position="57"/>
    </location>
</feature>
<feature type="transmembrane region" description="Helical" evidence="8">
    <location>
        <begin position="133"/>
        <end position="166"/>
    </location>
</feature>
<protein>
    <recommendedName>
        <fullName evidence="8">Probable membrane transporter protein</fullName>
    </recommendedName>
</protein>
<evidence type="ECO:0000256" key="4">
    <source>
        <dbReference type="ARBA" id="ARBA00022475"/>
    </source>
</evidence>
<organism evidence="9 10">
    <name type="scientific">Dactylosporangium matsuzakiense</name>
    <dbReference type="NCBI Taxonomy" id="53360"/>
    <lineage>
        <taxon>Bacteria</taxon>
        <taxon>Bacillati</taxon>
        <taxon>Actinomycetota</taxon>
        <taxon>Actinomycetes</taxon>
        <taxon>Micromonosporales</taxon>
        <taxon>Micromonosporaceae</taxon>
        <taxon>Dactylosporangium</taxon>
    </lineage>
</organism>
<proteinExistence type="inferred from homology"/>
<keyword evidence="5 8" id="KW-0812">Transmembrane</keyword>
<name>A0A9W6KQT5_9ACTN</name>
<dbReference type="PANTHER" id="PTHR30269">
    <property type="entry name" value="TRANSMEMBRANE PROTEIN YFCA"/>
    <property type="match status" value="1"/>
</dbReference>
<evidence type="ECO:0000256" key="7">
    <source>
        <dbReference type="ARBA" id="ARBA00023136"/>
    </source>
</evidence>
<keyword evidence="4 8" id="KW-1003">Cell membrane</keyword>